<feature type="transmembrane region" description="Helical" evidence="3">
    <location>
        <begin position="219"/>
        <end position="241"/>
    </location>
</feature>
<keyword evidence="1" id="KW-0433">Leucine-rich repeat</keyword>
<dbReference type="OrthoDB" id="64561at2759"/>
<evidence type="ECO:0000313" key="4">
    <source>
        <dbReference type="EMBL" id="KAG5190413.1"/>
    </source>
</evidence>
<dbReference type="PANTHER" id="PTHR46652">
    <property type="entry name" value="LEUCINE-RICH REPEAT AND IQ DOMAIN-CONTAINING PROTEIN 1-RELATED"/>
    <property type="match status" value="1"/>
</dbReference>
<evidence type="ECO:0000256" key="3">
    <source>
        <dbReference type="SAM" id="Phobius"/>
    </source>
</evidence>
<dbReference type="PANTHER" id="PTHR46652:SF3">
    <property type="entry name" value="LEUCINE-RICH REPEAT-CONTAINING PROTEIN 9"/>
    <property type="match status" value="1"/>
</dbReference>
<dbReference type="AlphaFoldDB" id="A0A835ZJZ6"/>
<evidence type="ECO:0000313" key="5">
    <source>
        <dbReference type="Proteomes" id="UP000664859"/>
    </source>
</evidence>
<dbReference type="Pfam" id="PF12799">
    <property type="entry name" value="LRR_4"/>
    <property type="match status" value="2"/>
</dbReference>
<sequence length="284" mass="30185">MHLSQQDADRLNATFEKSMSPKEWMDRTELYVSPRKLTALPSLSGSLSLTSLDLSGCLDVSDVSGISGLPALTSLDLSECKALTNISSISNLPKLETLRLSGCAALTDVSGISGLPALTSLNLSRCEALTDVSGIKDLPAPKTLNLSESLLATLGYSSLANPTDWDDSLSDPPGATPVGADTLQVSFYGAIVSILWCLISVLLNADAKKMLRRGGDQKRLMLAIATTFLGVAIVAILAAYFCAGMTSVSAQHEWREYLVVTPAGVWGVVFLVSLVVFLGRPDWF</sequence>
<keyword evidence="3" id="KW-0812">Transmembrane</keyword>
<gene>
    <name evidence="4" type="ORF">JKP88DRAFT_275303</name>
</gene>
<dbReference type="InterPro" id="IPR050836">
    <property type="entry name" value="SDS22/Internalin_LRR"/>
</dbReference>
<keyword evidence="3" id="KW-1133">Transmembrane helix</keyword>
<accession>A0A835ZJZ6</accession>
<organism evidence="4 5">
    <name type="scientific">Tribonema minus</name>
    <dbReference type="NCBI Taxonomy" id="303371"/>
    <lineage>
        <taxon>Eukaryota</taxon>
        <taxon>Sar</taxon>
        <taxon>Stramenopiles</taxon>
        <taxon>Ochrophyta</taxon>
        <taxon>PX clade</taxon>
        <taxon>Xanthophyceae</taxon>
        <taxon>Tribonematales</taxon>
        <taxon>Tribonemataceae</taxon>
        <taxon>Tribonema</taxon>
    </lineage>
</organism>
<protein>
    <submittedName>
        <fullName evidence="4">Uncharacterized protein</fullName>
    </submittedName>
</protein>
<dbReference type="InterPro" id="IPR025875">
    <property type="entry name" value="Leu-rich_rpt_4"/>
</dbReference>
<keyword evidence="3" id="KW-0472">Membrane</keyword>
<dbReference type="Proteomes" id="UP000664859">
    <property type="component" value="Unassembled WGS sequence"/>
</dbReference>
<name>A0A835ZJZ6_9STRA</name>
<feature type="transmembrane region" description="Helical" evidence="3">
    <location>
        <begin position="187"/>
        <end position="207"/>
    </location>
</feature>
<comment type="caution">
    <text evidence="4">The sequence shown here is derived from an EMBL/GenBank/DDBJ whole genome shotgun (WGS) entry which is preliminary data.</text>
</comment>
<dbReference type="SUPFAM" id="SSF52058">
    <property type="entry name" value="L domain-like"/>
    <property type="match status" value="1"/>
</dbReference>
<dbReference type="EMBL" id="JAFCMP010000035">
    <property type="protein sequence ID" value="KAG5190413.1"/>
    <property type="molecule type" value="Genomic_DNA"/>
</dbReference>
<keyword evidence="2" id="KW-0677">Repeat</keyword>
<dbReference type="InterPro" id="IPR032675">
    <property type="entry name" value="LRR_dom_sf"/>
</dbReference>
<dbReference type="Gene3D" id="3.80.10.10">
    <property type="entry name" value="Ribonuclease Inhibitor"/>
    <property type="match status" value="1"/>
</dbReference>
<reference evidence="4" key="1">
    <citation type="submission" date="2021-02" db="EMBL/GenBank/DDBJ databases">
        <title>First Annotated Genome of the Yellow-green Alga Tribonema minus.</title>
        <authorList>
            <person name="Mahan K.M."/>
        </authorList>
    </citation>
    <scope>NUCLEOTIDE SEQUENCE</scope>
    <source>
        <strain evidence="4">UTEX B ZZ1240</strain>
    </source>
</reference>
<keyword evidence="5" id="KW-1185">Reference proteome</keyword>
<feature type="transmembrane region" description="Helical" evidence="3">
    <location>
        <begin position="257"/>
        <end position="278"/>
    </location>
</feature>
<evidence type="ECO:0000256" key="2">
    <source>
        <dbReference type="ARBA" id="ARBA00022737"/>
    </source>
</evidence>
<evidence type="ECO:0000256" key="1">
    <source>
        <dbReference type="ARBA" id="ARBA00022614"/>
    </source>
</evidence>
<proteinExistence type="predicted"/>